<evidence type="ECO:0000256" key="1">
    <source>
        <dbReference type="ARBA" id="ARBA00022801"/>
    </source>
</evidence>
<feature type="domain" description="SMP-30/Gluconolactonase/LRE-like region" evidence="2">
    <location>
        <begin position="40"/>
        <end position="288"/>
    </location>
</feature>
<name>A0A381ZHC2_9ZZZZ</name>
<evidence type="ECO:0000259" key="2">
    <source>
        <dbReference type="Pfam" id="PF08450"/>
    </source>
</evidence>
<dbReference type="InterPro" id="IPR013658">
    <property type="entry name" value="SGL"/>
</dbReference>
<dbReference type="PRINTS" id="PR01790">
    <property type="entry name" value="SMP30FAMILY"/>
</dbReference>
<dbReference type="InterPro" id="IPR011042">
    <property type="entry name" value="6-blade_b-propeller_TolB-like"/>
</dbReference>
<dbReference type="InterPro" id="IPR051262">
    <property type="entry name" value="SMP-30/CGR1_Lactonase"/>
</dbReference>
<keyword evidence="1" id="KW-0378">Hydrolase</keyword>
<protein>
    <recommendedName>
        <fullName evidence="2">SMP-30/Gluconolactonase/LRE-like region domain-containing protein</fullName>
    </recommendedName>
</protein>
<proteinExistence type="predicted"/>
<dbReference type="EMBL" id="UINC01021330">
    <property type="protein sequence ID" value="SVA88666.1"/>
    <property type="molecule type" value="Genomic_DNA"/>
</dbReference>
<organism evidence="3">
    <name type="scientific">marine metagenome</name>
    <dbReference type="NCBI Taxonomy" id="408172"/>
    <lineage>
        <taxon>unclassified sequences</taxon>
        <taxon>metagenomes</taxon>
        <taxon>ecological metagenomes</taxon>
    </lineage>
</organism>
<dbReference type="Gene3D" id="2.120.10.30">
    <property type="entry name" value="TolB, C-terminal domain"/>
    <property type="match status" value="1"/>
</dbReference>
<dbReference type="Pfam" id="PF08450">
    <property type="entry name" value="SGL"/>
    <property type="match status" value="1"/>
</dbReference>
<dbReference type="InterPro" id="IPR005511">
    <property type="entry name" value="SMP-30"/>
</dbReference>
<dbReference type="GO" id="GO:0016787">
    <property type="term" value="F:hydrolase activity"/>
    <property type="evidence" value="ECO:0007669"/>
    <property type="project" value="UniProtKB-KW"/>
</dbReference>
<reference evidence="3" key="1">
    <citation type="submission" date="2018-05" db="EMBL/GenBank/DDBJ databases">
        <authorList>
            <person name="Lanie J.A."/>
            <person name="Ng W.-L."/>
            <person name="Kazmierczak K.M."/>
            <person name="Andrzejewski T.M."/>
            <person name="Davidsen T.M."/>
            <person name="Wayne K.J."/>
            <person name="Tettelin H."/>
            <person name="Glass J.I."/>
            <person name="Rusch D."/>
            <person name="Podicherti R."/>
            <person name="Tsui H.-C.T."/>
            <person name="Winkler M.E."/>
        </authorList>
    </citation>
    <scope>NUCLEOTIDE SEQUENCE</scope>
</reference>
<sequence length="308" mass="33830">MKRIILSLAVALSAVALSLQAASLVEPGAKVEKLAGGMKFTEGPVWLPGQSKVVFSDIPNSKLMQWSEKDGLSMFRKSEQANGNILDLQGRIISCQHAARNIIRIGKDGKATVLAEKFDGKRFNSPNDVAVWKDGTLWFTDPPWGLRGPHEIPGHWVYKLDPKTGKVEVLIKDLAMPNGIVFSPDGSRLYVADTGGHKRHPDPKYHNYPDTVTCYAVSKQGKLGKKLFTIDEGSDGMAVDVKGNLYLTHGQVQVYDAVGKKLETIEVPEKPANVCFGGKDYKTLFITARTSLYQVRLVHAGAMSLRKK</sequence>
<gene>
    <name evidence="3" type="ORF">METZ01_LOCUS141520</name>
</gene>
<accession>A0A381ZHC2</accession>
<evidence type="ECO:0000313" key="3">
    <source>
        <dbReference type="EMBL" id="SVA88666.1"/>
    </source>
</evidence>
<dbReference type="SUPFAM" id="SSF63829">
    <property type="entry name" value="Calcium-dependent phosphotriesterase"/>
    <property type="match status" value="1"/>
</dbReference>
<dbReference type="AlphaFoldDB" id="A0A381ZHC2"/>
<dbReference type="PANTHER" id="PTHR47572:SF4">
    <property type="entry name" value="LACTONASE DRP35"/>
    <property type="match status" value="1"/>
</dbReference>
<dbReference type="PANTHER" id="PTHR47572">
    <property type="entry name" value="LIPOPROTEIN-RELATED"/>
    <property type="match status" value="1"/>
</dbReference>